<proteinExistence type="predicted"/>
<dbReference type="Pfam" id="PF11307">
    <property type="entry name" value="DUF3109"/>
    <property type="match status" value="1"/>
</dbReference>
<sequence>MVGTVGAVLTTAHTPPEPSLREWVSFEFDGDTYLFDASFLRSNWTCIFGQGCKGILDEDATDLGQGCCSHGAHFADSPDRKRVRKAAARLTAEQWQLKEVAEQLGGPFQKSTAGESMTRVHEDACIFLNRSDFHSGSGCALHVGAVEAGESFLDWKPEVCWQLPLRLSHQIDEVGHTTWTLREWMRRDWGEGGNEFHWWCTESPEAFVGSESVLITLSEEIIRLIGAEVYEKLLEILGASQPATWVPHPAVRKSSTL</sequence>
<dbReference type="EMBL" id="CAFBMG010000006">
    <property type="protein sequence ID" value="CAB4889732.1"/>
    <property type="molecule type" value="Genomic_DNA"/>
</dbReference>
<evidence type="ECO:0000313" key="3">
    <source>
        <dbReference type="EMBL" id="CAB4889732.1"/>
    </source>
</evidence>
<dbReference type="EMBL" id="CAEZSF010000083">
    <property type="protein sequence ID" value="CAB4540005.1"/>
    <property type="molecule type" value="Genomic_DNA"/>
</dbReference>
<reference evidence="2" key="1">
    <citation type="submission" date="2020-05" db="EMBL/GenBank/DDBJ databases">
        <authorList>
            <person name="Chiriac C."/>
            <person name="Salcher M."/>
            <person name="Ghai R."/>
            <person name="Kavagutti S V."/>
        </authorList>
    </citation>
    <scope>NUCLEOTIDE SEQUENCE</scope>
</reference>
<dbReference type="AlphaFoldDB" id="A0A6J6T3G7"/>
<evidence type="ECO:0000313" key="2">
    <source>
        <dbReference type="EMBL" id="CAB4741493.1"/>
    </source>
</evidence>
<protein>
    <submittedName>
        <fullName evidence="2">Unannotated protein</fullName>
    </submittedName>
</protein>
<evidence type="ECO:0000313" key="1">
    <source>
        <dbReference type="EMBL" id="CAB4540005.1"/>
    </source>
</evidence>
<accession>A0A6J6T3G7</accession>
<organism evidence="2">
    <name type="scientific">freshwater metagenome</name>
    <dbReference type="NCBI Taxonomy" id="449393"/>
    <lineage>
        <taxon>unclassified sequences</taxon>
        <taxon>metagenomes</taxon>
        <taxon>ecological metagenomes</taxon>
    </lineage>
</organism>
<dbReference type="InterPro" id="IPR021458">
    <property type="entry name" value="Rv0495c"/>
</dbReference>
<gene>
    <name evidence="1" type="ORF">UFOPK1358_00970</name>
    <name evidence="2" type="ORF">UFOPK2766_01071</name>
    <name evidence="3" type="ORF">UFOPK3519_00156</name>
</gene>
<dbReference type="EMBL" id="CAEZYU010000042">
    <property type="protein sequence ID" value="CAB4741493.1"/>
    <property type="molecule type" value="Genomic_DNA"/>
</dbReference>
<name>A0A6J6T3G7_9ZZZZ</name>